<dbReference type="Pfam" id="PF09328">
    <property type="entry name" value="Phytochelatin_C"/>
    <property type="match status" value="1"/>
</dbReference>
<proteinExistence type="predicted"/>
<protein>
    <recommendedName>
        <fullName evidence="1">glutathione gamma-glutamylcysteinyltransferase</fullName>
        <ecNumber evidence="1">2.3.2.15</ecNumber>
    </recommendedName>
</protein>
<dbReference type="PROSITE" id="PS51443">
    <property type="entry name" value="PCS"/>
    <property type="match status" value="1"/>
</dbReference>
<evidence type="ECO:0000256" key="4">
    <source>
        <dbReference type="ARBA" id="ARBA00022723"/>
    </source>
</evidence>
<keyword evidence="3" id="KW-0808">Transferase</keyword>
<evidence type="ECO:0000256" key="5">
    <source>
        <dbReference type="ARBA" id="ARBA00023315"/>
    </source>
</evidence>
<name>A0ABQ7DDZ4_BRACR</name>
<dbReference type="Pfam" id="PF05023">
    <property type="entry name" value="Phytochelatin"/>
    <property type="match status" value="1"/>
</dbReference>
<sequence>MAMTSVYRRSLPSPPAIDFSSPEGKKIFNEALQKGTMEGFFKLISYFQTQSEPAYCGLASLSVVLNALSIDPGRKWKGPWRWFDESMLDCCEPLEVVKEKGITFEKLVCLAHCSGAKVEAFRTNQSTIDDFRKFVVTCSVSDNFHTISSYDRGVFKQLFRSLVFMLISRPHREPGLLYTLTCKDESWISIAKYLKEDVPRLVSSQHVDTVEKILSVVFKSLPSKFNQFIRWVAEIRITEDVNQHLSAEEKSRLNLKQVVLKEVHETELFKHISKFFSSMDYEDILTYSAAKACCQGAEILSGCSSKGFCCQETCVKCVKGSGEAEGTVVTGVVVRNGNEQRVDLLVPATQTDCECGPKANYPAGEDVFTVLLLALTPQTWLGITDQALMHEMKQLVSMASLPTMLQEEVLHLRRQLQLLKRCQENKEEEDFAAPAY</sequence>
<dbReference type="Proteomes" id="UP000266723">
    <property type="component" value="Unassembled WGS sequence"/>
</dbReference>
<accession>A0ABQ7DDZ4</accession>
<dbReference type="EC" id="2.3.2.15" evidence="1"/>
<dbReference type="Gene3D" id="3.90.70.30">
    <property type="entry name" value="Phytochelatin synthase, N-terminal domain"/>
    <property type="match status" value="1"/>
</dbReference>
<evidence type="ECO:0000313" key="8">
    <source>
        <dbReference type="Proteomes" id="UP000266723"/>
    </source>
</evidence>
<evidence type="ECO:0000256" key="1">
    <source>
        <dbReference type="ARBA" id="ARBA00012468"/>
    </source>
</evidence>
<dbReference type="InterPro" id="IPR038765">
    <property type="entry name" value="Papain-like_cys_pep_sf"/>
</dbReference>
<dbReference type="PANTHER" id="PTHR33447:SF14">
    <property type="entry name" value="GLUTATHIONE GAMMA-GLUTAMYLCYSTEINYLTRANSFERASE"/>
    <property type="match status" value="1"/>
</dbReference>
<comment type="caution">
    <text evidence="7">The sequence shown here is derived from an EMBL/GenBank/DDBJ whole genome shotgun (WGS) entry which is preliminary data.</text>
</comment>
<organism evidence="7 8">
    <name type="scientific">Brassica cretica</name>
    <name type="common">Mustard</name>
    <dbReference type="NCBI Taxonomy" id="69181"/>
    <lineage>
        <taxon>Eukaryota</taxon>
        <taxon>Viridiplantae</taxon>
        <taxon>Streptophyta</taxon>
        <taxon>Embryophyta</taxon>
        <taxon>Tracheophyta</taxon>
        <taxon>Spermatophyta</taxon>
        <taxon>Magnoliopsida</taxon>
        <taxon>eudicotyledons</taxon>
        <taxon>Gunneridae</taxon>
        <taxon>Pentapetalae</taxon>
        <taxon>rosids</taxon>
        <taxon>malvids</taxon>
        <taxon>Brassicales</taxon>
        <taxon>Brassicaceae</taxon>
        <taxon>Brassiceae</taxon>
        <taxon>Brassica</taxon>
    </lineage>
</organism>
<dbReference type="PANTHER" id="PTHR33447">
    <property type="entry name" value="GLUTATHIONE GAMMA-GLUTAMYLCYSTEINYLTRANSFERASE"/>
    <property type="match status" value="1"/>
</dbReference>
<keyword evidence="5" id="KW-0012">Acyltransferase</keyword>
<dbReference type="SUPFAM" id="SSF54001">
    <property type="entry name" value="Cysteine proteinases"/>
    <property type="match status" value="1"/>
</dbReference>
<evidence type="ECO:0000256" key="3">
    <source>
        <dbReference type="ARBA" id="ARBA00022679"/>
    </source>
</evidence>
<evidence type="ECO:0000256" key="2">
    <source>
        <dbReference type="ARBA" id="ARBA00022539"/>
    </source>
</evidence>
<reference evidence="7 8" key="1">
    <citation type="journal article" date="2020" name="BMC Genomics">
        <title>Intraspecific diversification of the crop wild relative Brassica cretica Lam. using demographic model selection.</title>
        <authorList>
            <person name="Kioukis A."/>
            <person name="Michalopoulou V.A."/>
            <person name="Briers L."/>
            <person name="Pirintsos S."/>
            <person name="Studholme D.J."/>
            <person name="Pavlidis P."/>
            <person name="Sarris P.F."/>
        </authorList>
    </citation>
    <scope>NUCLEOTIDE SEQUENCE [LARGE SCALE GENOMIC DNA]</scope>
    <source>
        <strain evidence="8">cv. PFS-1207/04</strain>
    </source>
</reference>
<gene>
    <name evidence="7" type="ORF">DY000_02013326</name>
</gene>
<keyword evidence="4" id="KW-0479">Metal-binding</keyword>
<keyword evidence="8" id="KW-1185">Reference proteome</keyword>
<dbReference type="InterPro" id="IPR040409">
    <property type="entry name" value="PCS-like"/>
</dbReference>
<keyword evidence="2" id="KW-0104">Cadmium</keyword>
<evidence type="ECO:0000313" key="7">
    <source>
        <dbReference type="EMBL" id="KAF3569464.1"/>
    </source>
</evidence>
<dbReference type="InterPro" id="IPR015407">
    <property type="entry name" value="Phytochelatin_synthase_C"/>
</dbReference>
<feature type="domain" description="Peptidase C83" evidence="6">
    <location>
        <begin position="1"/>
        <end position="222"/>
    </location>
</feature>
<evidence type="ECO:0000259" key="6">
    <source>
        <dbReference type="PROSITE" id="PS51443"/>
    </source>
</evidence>
<dbReference type="InterPro" id="IPR007719">
    <property type="entry name" value="PCS_N"/>
</dbReference>
<dbReference type="EMBL" id="QGKV02000759">
    <property type="protein sequence ID" value="KAF3569464.1"/>
    <property type="molecule type" value="Genomic_DNA"/>
</dbReference>
<dbReference type="InterPro" id="IPR038156">
    <property type="entry name" value="PCS_N_sf"/>
</dbReference>